<dbReference type="AlphaFoldDB" id="A0A0J0XV66"/>
<comment type="catalytic activity">
    <reaction evidence="13">
        <text>2 a Fe(II)-siderophore + NADP(+) + H(+) = 2 a Fe(III)-siderophore + NADPH</text>
        <dbReference type="Rhea" id="RHEA:28795"/>
        <dbReference type="Rhea" id="RHEA-COMP:11342"/>
        <dbReference type="Rhea" id="RHEA-COMP:11344"/>
        <dbReference type="ChEBI" id="CHEBI:15378"/>
        <dbReference type="ChEBI" id="CHEBI:29033"/>
        <dbReference type="ChEBI" id="CHEBI:29034"/>
        <dbReference type="ChEBI" id="CHEBI:57783"/>
        <dbReference type="ChEBI" id="CHEBI:58349"/>
        <dbReference type="EC" id="1.16.1.9"/>
    </reaction>
</comment>
<feature type="transmembrane region" description="Helical" evidence="15">
    <location>
        <begin position="341"/>
        <end position="358"/>
    </location>
</feature>
<dbReference type="GO" id="GO:0005886">
    <property type="term" value="C:plasma membrane"/>
    <property type="evidence" value="ECO:0007669"/>
    <property type="project" value="UniProtKB-SubCell"/>
</dbReference>
<dbReference type="Pfam" id="PF08030">
    <property type="entry name" value="NAD_binding_6"/>
    <property type="match status" value="1"/>
</dbReference>
<comment type="subcellular location">
    <subcellularLocation>
        <location evidence="1">Cell membrane</location>
        <topology evidence="1">Multi-pass membrane protein</topology>
    </subcellularLocation>
</comment>
<keyword evidence="5" id="KW-1003">Cell membrane</keyword>
<evidence type="ECO:0000256" key="3">
    <source>
        <dbReference type="ARBA" id="ARBA00012668"/>
    </source>
</evidence>
<dbReference type="STRING" id="879819.A0A0J0XV66"/>
<evidence type="ECO:0000256" key="1">
    <source>
        <dbReference type="ARBA" id="ARBA00004651"/>
    </source>
</evidence>
<evidence type="ECO:0000256" key="10">
    <source>
        <dbReference type="ARBA" id="ARBA00023065"/>
    </source>
</evidence>
<feature type="region of interest" description="Disordered" evidence="14">
    <location>
        <begin position="681"/>
        <end position="715"/>
    </location>
</feature>
<evidence type="ECO:0000313" key="17">
    <source>
        <dbReference type="EMBL" id="KLT44953.1"/>
    </source>
</evidence>
<dbReference type="InterPro" id="IPR051410">
    <property type="entry name" value="Ferric/Cupric_Reductase"/>
</dbReference>
<evidence type="ECO:0000256" key="8">
    <source>
        <dbReference type="ARBA" id="ARBA00022989"/>
    </source>
</evidence>
<feature type="compositionally biased region" description="Basic and acidic residues" evidence="14">
    <location>
        <begin position="776"/>
        <end position="799"/>
    </location>
</feature>
<dbReference type="InterPro" id="IPR013112">
    <property type="entry name" value="FAD-bd_8"/>
</dbReference>
<dbReference type="PANTHER" id="PTHR32361:SF9">
    <property type="entry name" value="FERRIC REDUCTASE TRANSMEMBRANE COMPONENT 3-RELATED"/>
    <property type="match status" value="1"/>
</dbReference>
<evidence type="ECO:0000256" key="9">
    <source>
        <dbReference type="ARBA" id="ARBA00023002"/>
    </source>
</evidence>
<keyword evidence="7" id="KW-0249">Electron transport</keyword>
<dbReference type="RefSeq" id="XP_018281444.1">
    <property type="nucleotide sequence ID" value="XM_018426383.1"/>
</dbReference>
<dbReference type="Gene3D" id="3.40.50.80">
    <property type="entry name" value="Nucleotide-binding domain of ferredoxin-NADP reductase (FNR) module"/>
    <property type="match status" value="1"/>
</dbReference>
<dbReference type="SFLD" id="SFLDS00052">
    <property type="entry name" value="Ferric_Reductase_Domain"/>
    <property type="match status" value="1"/>
</dbReference>
<evidence type="ECO:0000256" key="14">
    <source>
        <dbReference type="SAM" id="MobiDB-lite"/>
    </source>
</evidence>
<dbReference type="EMBL" id="KQ087183">
    <property type="protein sequence ID" value="KLT44953.1"/>
    <property type="molecule type" value="Genomic_DNA"/>
</dbReference>
<feature type="transmembrane region" description="Helical" evidence="15">
    <location>
        <begin position="273"/>
        <end position="291"/>
    </location>
</feature>
<dbReference type="OrthoDB" id="10006946at2759"/>
<dbReference type="InterPro" id="IPR017938">
    <property type="entry name" value="Riboflavin_synthase-like_b-brl"/>
</dbReference>
<dbReference type="SFLD" id="SFLDG01168">
    <property type="entry name" value="Ferric_reductase_subgroup_(FRE"/>
    <property type="match status" value="1"/>
</dbReference>
<keyword evidence="18" id="KW-1185">Reference proteome</keyword>
<keyword evidence="9" id="KW-0560">Oxidoreductase</keyword>
<dbReference type="InterPro" id="IPR017927">
    <property type="entry name" value="FAD-bd_FR_type"/>
</dbReference>
<proteinExistence type="inferred from homology"/>
<evidence type="ECO:0000256" key="5">
    <source>
        <dbReference type="ARBA" id="ARBA00022475"/>
    </source>
</evidence>
<feature type="transmembrane region" description="Helical" evidence="15">
    <location>
        <begin position="311"/>
        <end position="329"/>
    </location>
</feature>
<evidence type="ECO:0000259" key="16">
    <source>
        <dbReference type="PROSITE" id="PS51384"/>
    </source>
</evidence>
<feature type="domain" description="FAD-binding FR-type" evidence="16">
    <location>
        <begin position="414"/>
        <end position="565"/>
    </location>
</feature>
<gene>
    <name evidence="17" type="ORF">CC85DRAFT_325889</name>
</gene>
<feature type="compositionally biased region" description="Basic residues" evidence="14">
    <location>
        <begin position="761"/>
        <end position="772"/>
    </location>
</feature>
<feature type="transmembrane region" description="Helical" evidence="15">
    <location>
        <begin position="230"/>
        <end position="253"/>
    </location>
</feature>
<keyword evidence="4" id="KW-0813">Transport</keyword>
<evidence type="ECO:0000256" key="6">
    <source>
        <dbReference type="ARBA" id="ARBA00022692"/>
    </source>
</evidence>
<dbReference type="Pfam" id="PF08022">
    <property type="entry name" value="FAD_binding_8"/>
    <property type="match status" value="1"/>
</dbReference>
<evidence type="ECO:0000256" key="12">
    <source>
        <dbReference type="ARBA" id="ARBA00023180"/>
    </source>
</evidence>
<evidence type="ECO:0000256" key="4">
    <source>
        <dbReference type="ARBA" id="ARBA00022448"/>
    </source>
</evidence>
<keyword evidence="11 15" id="KW-0472">Membrane</keyword>
<dbReference type="GO" id="GO:0052851">
    <property type="term" value="F:ferric-chelate reductase (NADPH) activity"/>
    <property type="evidence" value="ECO:0007669"/>
    <property type="project" value="UniProtKB-EC"/>
</dbReference>
<dbReference type="GeneID" id="28986986"/>
<dbReference type="PANTHER" id="PTHR32361">
    <property type="entry name" value="FERRIC/CUPRIC REDUCTASE TRANSMEMBRANE COMPONENT"/>
    <property type="match status" value="1"/>
</dbReference>
<keyword evidence="10" id="KW-0406">Ion transport</keyword>
<dbReference type="GO" id="GO:0006879">
    <property type="term" value="P:intracellular iron ion homeostasis"/>
    <property type="evidence" value="ECO:0007669"/>
    <property type="project" value="TreeGrafter"/>
</dbReference>
<evidence type="ECO:0000256" key="7">
    <source>
        <dbReference type="ARBA" id="ARBA00022982"/>
    </source>
</evidence>
<evidence type="ECO:0000256" key="13">
    <source>
        <dbReference type="ARBA" id="ARBA00048483"/>
    </source>
</evidence>
<dbReference type="GO" id="GO:0015677">
    <property type="term" value="P:copper ion import"/>
    <property type="evidence" value="ECO:0007669"/>
    <property type="project" value="TreeGrafter"/>
</dbReference>
<organism evidence="17 18">
    <name type="scientific">Cutaneotrichosporon oleaginosum</name>
    <dbReference type="NCBI Taxonomy" id="879819"/>
    <lineage>
        <taxon>Eukaryota</taxon>
        <taxon>Fungi</taxon>
        <taxon>Dikarya</taxon>
        <taxon>Basidiomycota</taxon>
        <taxon>Agaricomycotina</taxon>
        <taxon>Tremellomycetes</taxon>
        <taxon>Trichosporonales</taxon>
        <taxon>Trichosporonaceae</taxon>
        <taxon>Cutaneotrichosporon</taxon>
    </lineage>
</organism>
<keyword evidence="12" id="KW-0325">Glycoprotein</keyword>
<dbReference type="InterPro" id="IPR039261">
    <property type="entry name" value="FNR_nucleotide-bd"/>
</dbReference>
<dbReference type="SUPFAM" id="SSF63380">
    <property type="entry name" value="Riboflavin synthase domain-like"/>
    <property type="match status" value="1"/>
</dbReference>
<dbReference type="CDD" id="cd06186">
    <property type="entry name" value="NOX_Duox_like_FAD_NADP"/>
    <property type="match status" value="1"/>
</dbReference>
<comment type="similarity">
    <text evidence="2">Belongs to the ferric reductase (FRE) family.</text>
</comment>
<keyword evidence="6 15" id="KW-0812">Transmembrane</keyword>
<dbReference type="GO" id="GO:0006826">
    <property type="term" value="P:iron ion transport"/>
    <property type="evidence" value="ECO:0007669"/>
    <property type="project" value="TreeGrafter"/>
</dbReference>
<reference evidence="17 18" key="1">
    <citation type="submission" date="2015-03" db="EMBL/GenBank/DDBJ databases">
        <title>Genomics and transcriptomics of the oil-accumulating basidiomycete yeast T. oleaginosus allow insights into substrate utilization and the diverse evolutionary trajectories of mating systems in fungi.</title>
        <authorList>
            <consortium name="DOE Joint Genome Institute"/>
            <person name="Kourist R."/>
            <person name="Kracht O."/>
            <person name="Bracharz F."/>
            <person name="Lipzen A."/>
            <person name="Nolan M."/>
            <person name="Ohm R."/>
            <person name="Grigoriev I."/>
            <person name="Sun S."/>
            <person name="Heitman J."/>
            <person name="Bruck T."/>
            <person name="Nowrousian M."/>
        </authorList>
    </citation>
    <scope>NUCLEOTIDE SEQUENCE [LARGE SCALE GENOMIC DNA]</scope>
    <source>
        <strain evidence="17 18">IBC0246</strain>
    </source>
</reference>
<feature type="compositionally biased region" description="Basic and acidic residues" evidence="14">
    <location>
        <begin position="681"/>
        <end position="692"/>
    </location>
</feature>
<evidence type="ECO:0000256" key="2">
    <source>
        <dbReference type="ARBA" id="ARBA00006278"/>
    </source>
</evidence>
<evidence type="ECO:0000256" key="15">
    <source>
        <dbReference type="SAM" id="Phobius"/>
    </source>
</evidence>
<dbReference type="Proteomes" id="UP000053611">
    <property type="component" value="Unassembled WGS sequence"/>
</dbReference>
<sequence length="978" mass="108748">MATVESASVVTVTATPSVITTTAVSTAITTAVSTAITTAPTITLIASPEPTSSSLSPHDLAWKYIIAHESWPDHPKYRYIYIFWIIVGSIASLYALAHHLRLSGGSIGAAYNKWGMRRHSIRLWPRSWGRAFVLPSNSYLLTIGAVTLSLILLSVLGPDHVLEAKGIMDFTNMGDTGIVKRAIDTFAQLQQEAAGMKIRRAPKPDNTVEELTTHVSWQVAKATWTQGNRWGFMAFAAMPLIVTLALKSSPFGIFTMRWFTGLHWDKVGTFHRAGGWVVWGLCTIHVAVWTVKLFDDYYDGRPMWFAMLTVYRFRFGITAYTAMTLAMALSLRPVRHRSYELFYWSHCVLMFIMMVGALVHHYSIAHWVGIALFLWLGDRLWRMIRYWYINGAGRAKTHATQKFSPNLASAASSGTLVDGRIPSVVDLDPEMFRSPVNIPPGMAHVQLLPSRTVRVSIRTTRPMKWHAGQSILLHLPELSHFQTHPFTISNNDPNEIVLIIKARKGLTRELYNHVLALMEARAAPTQRSSRASSVYSDASLPRLSHLDPVLIRAGVDGPMGSAGRVPWLSYSTALLVCGGSGVTFGLAMTDWLSQEMAKLDGQGMLCRVRFIWIVREYAEITWCAGAMCRFKAALPDPDRLQIDIYVTNGEKSRPMPRSTHSRTMSRDNTFMEKLGDVELEPPRRPFERKDSTDSITSVYGGGGEEEGTTAPQRGFYEGVDPETRVHYNDVVYLTNFEGESDVDDAAEDTLSRALQREGRVRRARSRKLRKRLIQPGEERSPLPSPREPEVEQLHDRPEYPDPDEVGAPRPRLKATTRPGSAYDRPSSSFSTHSVERFEPFKRGPSPAPSLDDESVRNTVFSLSSRTQSMVLLEDTHDGKGHSCAGCGRAGADNLWIDEADYAAALILSENARTGRPKLASIVEEELRNAQGAMIVGTCGPAALGTALRSLVSDAIDPSKLRKGDSRGHVTLYTEDFEM</sequence>
<feature type="region of interest" description="Disordered" evidence="14">
    <location>
        <begin position="756"/>
        <end position="854"/>
    </location>
</feature>
<dbReference type="InterPro" id="IPR013121">
    <property type="entry name" value="Fe_red_NAD-bd_6"/>
</dbReference>
<keyword evidence="8 15" id="KW-1133">Transmembrane helix</keyword>
<name>A0A0J0XV66_9TREE</name>
<protein>
    <recommendedName>
        <fullName evidence="3">ferric-chelate reductase (NADPH)</fullName>
        <ecNumber evidence="3">1.16.1.9</ecNumber>
    </recommendedName>
</protein>
<dbReference type="PROSITE" id="PS51384">
    <property type="entry name" value="FAD_FR"/>
    <property type="match status" value="1"/>
</dbReference>
<evidence type="ECO:0000256" key="11">
    <source>
        <dbReference type="ARBA" id="ARBA00023136"/>
    </source>
</evidence>
<feature type="transmembrane region" description="Helical" evidence="15">
    <location>
        <begin position="79"/>
        <end position="97"/>
    </location>
</feature>
<dbReference type="EC" id="1.16.1.9" evidence="3"/>
<accession>A0A0J0XV66</accession>
<dbReference type="Pfam" id="PF01794">
    <property type="entry name" value="Ferric_reduct"/>
    <property type="match status" value="1"/>
</dbReference>
<feature type="transmembrane region" description="Helical" evidence="15">
    <location>
        <begin position="132"/>
        <end position="156"/>
    </location>
</feature>
<evidence type="ECO:0000313" key="18">
    <source>
        <dbReference type="Proteomes" id="UP000053611"/>
    </source>
</evidence>
<dbReference type="InterPro" id="IPR013130">
    <property type="entry name" value="Fe3_Rdtase_TM_dom"/>
</dbReference>